<evidence type="ECO:0000259" key="4">
    <source>
        <dbReference type="Pfam" id="PF07715"/>
    </source>
</evidence>
<feature type="transmembrane region" description="Helical" evidence="3">
    <location>
        <begin position="6"/>
        <end position="24"/>
    </location>
</feature>
<proteinExistence type="inferred from homology"/>
<evidence type="ECO:0000256" key="1">
    <source>
        <dbReference type="PROSITE-ProRule" id="PRU01360"/>
    </source>
</evidence>
<evidence type="ECO:0000313" key="5">
    <source>
        <dbReference type="EMBL" id="CCH51445.1"/>
    </source>
</evidence>
<organism evidence="5 6">
    <name type="scientific">Fibrisoma limi BUZ 3</name>
    <dbReference type="NCBI Taxonomy" id="1185876"/>
    <lineage>
        <taxon>Bacteria</taxon>
        <taxon>Pseudomonadati</taxon>
        <taxon>Bacteroidota</taxon>
        <taxon>Cytophagia</taxon>
        <taxon>Cytophagales</taxon>
        <taxon>Spirosomataceae</taxon>
        <taxon>Fibrisoma</taxon>
    </lineage>
</organism>
<dbReference type="PANTHER" id="PTHR34978:SF3">
    <property type="entry name" value="SLR0241 PROTEIN"/>
    <property type="match status" value="1"/>
</dbReference>
<dbReference type="PROSITE" id="PS52016">
    <property type="entry name" value="TONB_DEPENDENT_REC_3"/>
    <property type="match status" value="1"/>
</dbReference>
<gene>
    <name evidence="5" type="ORF">BN8_00369</name>
</gene>
<accession>I2GC21</accession>
<keyword evidence="1" id="KW-1134">Transmembrane beta strand</keyword>
<dbReference type="eggNOG" id="COG4219">
    <property type="taxonomic scope" value="Bacteria"/>
</dbReference>
<feature type="region of interest" description="Disordered" evidence="2">
    <location>
        <begin position="368"/>
        <end position="406"/>
    </location>
</feature>
<keyword evidence="6" id="KW-1185">Reference proteome</keyword>
<dbReference type="InterPro" id="IPR052173">
    <property type="entry name" value="Beta-lactam_resp_regulator"/>
</dbReference>
<keyword evidence="5" id="KW-0675">Receptor</keyword>
<dbReference type="OrthoDB" id="1522859at2"/>
<keyword evidence="1" id="KW-0813">Transport</keyword>
<keyword evidence="1 3" id="KW-0472">Membrane</keyword>
<comment type="caution">
    <text evidence="5">The sequence shown here is derived from an EMBL/GenBank/DDBJ whole genome shotgun (WGS) entry which is preliminary data.</text>
</comment>
<evidence type="ECO:0000256" key="2">
    <source>
        <dbReference type="SAM" id="MobiDB-lite"/>
    </source>
</evidence>
<feature type="domain" description="TonB-dependent receptor plug" evidence="4">
    <location>
        <begin position="439"/>
        <end position="502"/>
    </location>
</feature>
<protein>
    <submittedName>
        <fullName evidence="5">TonB-dependent receptor plug</fullName>
    </submittedName>
</protein>
<dbReference type="EMBL" id="CAIT01000004">
    <property type="protein sequence ID" value="CCH51445.1"/>
    <property type="molecule type" value="Genomic_DNA"/>
</dbReference>
<dbReference type="InterPro" id="IPR039426">
    <property type="entry name" value="TonB-dep_rcpt-like"/>
</dbReference>
<dbReference type="Gene3D" id="2.170.130.10">
    <property type="entry name" value="TonB-dependent receptor, plug domain"/>
    <property type="match status" value="1"/>
</dbReference>
<evidence type="ECO:0000256" key="3">
    <source>
        <dbReference type="SAM" id="Phobius"/>
    </source>
</evidence>
<dbReference type="InterPro" id="IPR012910">
    <property type="entry name" value="Plug_dom"/>
</dbReference>
<dbReference type="SUPFAM" id="SSF49464">
    <property type="entry name" value="Carboxypeptidase regulatory domain-like"/>
    <property type="match status" value="1"/>
</dbReference>
<dbReference type="Proteomes" id="UP000009309">
    <property type="component" value="Unassembled WGS sequence"/>
</dbReference>
<dbReference type="Pfam" id="PF13715">
    <property type="entry name" value="CarbopepD_reg_2"/>
    <property type="match status" value="1"/>
</dbReference>
<dbReference type="GO" id="GO:0009279">
    <property type="term" value="C:cell outer membrane"/>
    <property type="evidence" value="ECO:0007669"/>
    <property type="project" value="UniProtKB-SubCell"/>
</dbReference>
<dbReference type="Pfam" id="PF07715">
    <property type="entry name" value="Plug"/>
    <property type="match status" value="1"/>
</dbReference>
<dbReference type="InterPro" id="IPR037066">
    <property type="entry name" value="Plug_dom_sf"/>
</dbReference>
<dbReference type="Gene3D" id="2.60.40.1120">
    <property type="entry name" value="Carboxypeptidase-like, regulatory domain"/>
    <property type="match status" value="1"/>
</dbReference>
<dbReference type="InterPro" id="IPR008969">
    <property type="entry name" value="CarboxyPept-like_regulatory"/>
</dbReference>
<keyword evidence="1" id="KW-0998">Cell outer membrane</keyword>
<feature type="compositionally biased region" description="Basic and acidic residues" evidence="2">
    <location>
        <begin position="384"/>
        <end position="394"/>
    </location>
</feature>
<dbReference type="STRING" id="1185876.BN8_00369"/>
<dbReference type="RefSeq" id="WP_009280033.1">
    <property type="nucleotide sequence ID" value="NZ_CAIT01000004.1"/>
</dbReference>
<evidence type="ECO:0000313" key="6">
    <source>
        <dbReference type="Proteomes" id="UP000009309"/>
    </source>
</evidence>
<keyword evidence="1 3" id="KW-0812">Transmembrane</keyword>
<dbReference type="AlphaFoldDB" id="I2GC21"/>
<comment type="subcellular location">
    <subcellularLocation>
        <location evidence="1">Cell outer membrane</location>
        <topology evidence="1">Multi-pass membrane protein</topology>
    </subcellularLocation>
</comment>
<comment type="similarity">
    <text evidence="1">Belongs to the TonB-dependent receptor family.</text>
</comment>
<keyword evidence="3" id="KW-1133">Transmembrane helix</keyword>
<dbReference type="SUPFAM" id="SSF56935">
    <property type="entry name" value="Porins"/>
    <property type="match status" value="1"/>
</dbReference>
<name>I2GC21_9BACT</name>
<sequence length="510" mass="56440">MSALDYFFKANLFLLLFYGCYWLLLRRHTFFGLNRAYLLGAVATSLLLPLVELPNQAAETMPVPVGVIVLPTVEAVPAVSADRPAETNWEAIGQWAYVLVAVLLLVRLGVRLFGLGQLIRRSPQELQNGFVLVQPIDEQLPTFSFFRYVVLNPADGHNELILRHELVHVRQWHSADILALEMLRAVCWLCPALWLYDRAIRQVHEFQADQAAAQSATYARFLVAYAFGVQPDSLANGFFNPSLLRQRLQMLGRRATSRWAMGKYALVLPLALGLLAMTSVPEEVAAIADEPADKFITISGRITAPDGKPLPGATIEVKGATRGTSTDLQGRYVFSHVFGKDTLVVGFVGFKNQEVPVNNRTVINVQLAPQKKKVGQGSGTKNRLNPEKQQDKRTSQAAPPPSGAVKPQFTAIHDNSPNARYLLVNDVKPRSYNAVDSMFTKGRSSIRVRGLRPFGENPLYIVDGVRTTADTLMTLNPKDIQNVEVVKSDMSAMYGKKAKDGVVIITMKKS</sequence>
<dbReference type="PANTHER" id="PTHR34978">
    <property type="entry name" value="POSSIBLE SENSOR-TRANSDUCER PROTEIN BLAR"/>
    <property type="match status" value="1"/>
</dbReference>
<dbReference type="eggNOG" id="COG1629">
    <property type="taxonomic scope" value="Bacteria"/>
</dbReference>
<reference evidence="5 6" key="1">
    <citation type="journal article" date="2012" name="J. Bacteriol.">
        <title>Genome Sequence of the Filamentous Bacterium Fibrisoma limi BUZ 3T.</title>
        <authorList>
            <person name="Filippini M."/>
            <person name="Qi W."/>
            <person name="Jaenicke S."/>
            <person name="Goesmann A."/>
            <person name="Smits T.H."/>
            <person name="Bagheri H.C."/>
        </authorList>
    </citation>
    <scope>NUCLEOTIDE SEQUENCE [LARGE SCALE GENOMIC DNA]</scope>
    <source>
        <strain evidence="6">BUZ 3T</strain>
    </source>
</reference>